<dbReference type="AlphaFoldDB" id="D1YYH3"/>
<evidence type="ECO:0000256" key="4">
    <source>
        <dbReference type="SAM" id="MobiDB-lite"/>
    </source>
</evidence>
<organism evidence="6 7">
    <name type="scientific">Methanocella paludicola (strain DSM 17711 / JCM 13418 / NBRC 101707 / SANAE)</name>
    <dbReference type="NCBI Taxonomy" id="304371"/>
    <lineage>
        <taxon>Archaea</taxon>
        <taxon>Methanobacteriati</taxon>
        <taxon>Methanobacteriota</taxon>
        <taxon>Stenosarchaea group</taxon>
        <taxon>Methanomicrobia</taxon>
        <taxon>Methanocellales</taxon>
        <taxon>Methanocellaceae</taxon>
        <taxon>Methanocella</taxon>
    </lineage>
</organism>
<dbReference type="STRING" id="304371.MCP_1423"/>
<dbReference type="GO" id="GO:0004527">
    <property type="term" value="F:exonuclease activity"/>
    <property type="evidence" value="ECO:0007669"/>
    <property type="project" value="UniProtKB-KW"/>
</dbReference>
<dbReference type="SUPFAM" id="SSF56300">
    <property type="entry name" value="Metallo-dependent phosphatases"/>
    <property type="match status" value="1"/>
</dbReference>
<feature type="domain" description="Calcineurin-like phosphoesterase" evidence="5">
    <location>
        <begin position="1"/>
        <end position="203"/>
    </location>
</feature>
<dbReference type="KEGG" id="mpd:MCP_1423"/>
<dbReference type="InterPro" id="IPR050535">
    <property type="entry name" value="DNA_Repair-Maintenance_Comp"/>
</dbReference>
<accession>D1YYH3</accession>
<reference evidence="7" key="3">
    <citation type="journal article" date="2011" name="PLoS ONE">
        <title>Genome sequence of a mesophilic hydrogenotrophic methanogen Methanocella paludicola, the first cultivated representative of the order Methanocellales.</title>
        <authorList>
            <person name="Sakai S."/>
            <person name="Takaki Y."/>
            <person name="Shimamura S."/>
            <person name="Sekine M."/>
            <person name="Tajima T."/>
            <person name="Kosugi H."/>
            <person name="Ichikawa N."/>
            <person name="Tasumi E."/>
            <person name="Hiraki A.T."/>
            <person name="Shimizu A."/>
            <person name="Kato Y."/>
            <person name="Nishiko R."/>
            <person name="Mori K."/>
            <person name="Fujita N."/>
            <person name="Imachi H."/>
            <person name="Takai K."/>
        </authorList>
    </citation>
    <scope>NUCLEOTIDE SEQUENCE [LARGE SCALE GENOMIC DNA]</scope>
    <source>
        <strain evidence="7">DSM 17711 / JCM 13418 / NBRC 101707 / SANAE</strain>
    </source>
</reference>
<dbReference type="InterPro" id="IPR041796">
    <property type="entry name" value="Mre11_N"/>
</dbReference>
<evidence type="ECO:0000313" key="7">
    <source>
        <dbReference type="Proteomes" id="UP000001882"/>
    </source>
</evidence>
<dbReference type="Proteomes" id="UP000001882">
    <property type="component" value="Chromosome"/>
</dbReference>
<evidence type="ECO:0000256" key="1">
    <source>
        <dbReference type="ARBA" id="ARBA00022722"/>
    </source>
</evidence>
<evidence type="ECO:0000259" key="5">
    <source>
        <dbReference type="Pfam" id="PF00149"/>
    </source>
</evidence>
<keyword evidence="7" id="KW-1185">Reference proteome</keyword>
<evidence type="ECO:0000313" key="6">
    <source>
        <dbReference type="EMBL" id="BAI61495.1"/>
    </source>
</evidence>
<name>D1YYH3_METPS</name>
<dbReference type="EMBL" id="AP011532">
    <property type="protein sequence ID" value="BAI61495.1"/>
    <property type="molecule type" value="Genomic_DNA"/>
</dbReference>
<dbReference type="InterPro" id="IPR004843">
    <property type="entry name" value="Calcineurin-like_PHP"/>
</dbReference>
<gene>
    <name evidence="6" type="ordered locus">MCP_1423</name>
</gene>
<dbReference type="PANTHER" id="PTHR30337:SF0">
    <property type="entry name" value="NUCLEASE SBCCD SUBUNIT D"/>
    <property type="match status" value="1"/>
</dbReference>
<reference evidence="6 7" key="1">
    <citation type="journal article" date="2007" name="Appl. Environ. Microbiol.">
        <title>Isolation of key methanogens for global methane emission from rice paddy fields: a novel isolate affiliated with the clone cluster rice cluster I.</title>
        <authorList>
            <person name="Sakai S."/>
            <person name="Imachi H."/>
            <person name="Sekiguchi Y."/>
            <person name="Ohashi A."/>
            <person name="Harada H."/>
            <person name="Kamagata Y."/>
        </authorList>
    </citation>
    <scope>NUCLEOTIDE SEQUENCE [LARGE SCALE GENOMIC DNA]</scope>
    <source>
        <strain evidence="7">DSM 17711 / JCM 13418 / NBRC 101707 / SANAE</strain>
    </source>
</reference>
<dbReference type="eggNOG" id="arCOG00397">
    <property type="taxonomic scope" value="Archaea"/>
</dbReference>
<feature type="compositionally biased region" description="Basic residues" evidence="4">
    <location>
        <begin position="425"/>
        <end position="434"/>
    </location>
</feature>
<evidence type="ECO:0000256" key="3">
    <source>
        <dbReference type="ARBA" id="ARBA00022839"/>
    </source>
</evidence>
<dbReference type="Gene3D" id="3.60.21.10">
    <property type="match status" value="1"/>
</dbReference>
<proteinExistence type="predicted"/>
<keyword evidence="2" id="KW-0378">Hydrolase</keyword>
<feature type="compositionally biased region" description="Polar residues" evidence="4">
    <location>
        <begin position="435"/>
        <end position="446"/>
    </location>
</feature>
<dbReference type="InterPro" id="IPR029052">
    <property type="entry name" value="Metallo-depent_PP-like"/>
</dbReference>
<protein>
    <submittedName>
        <fullName evidence="6">DNA double-strand break repair protein Mre11</fullName>
    </submittedName>
</protein>
<keyword evidence="1" id="KW-0540">Nuclease</keyword>
<dbReference type="Pfam" id="PF00149">
    <property type="entry name" value="Metallophos"/>
    <property type="match status" value="1"/>
</dbReference>
<feature type="region of interest" description="Disordered" evidence="4">
    <location>
        <begin position="419"/>
        <end position="446"/>
    </location>
</feature>
<reference evidence="6 7" key="2">
    <citation type="journal article" date="2008" name="Int. J. Syst. Evol. Microbiol.">
        <title>Methanocella paludicola gen. nov., sp. nov., a methane-producing archaeon, the first isolate of the lineage 'Rice Cluster I', and proposal of the new archaeal order Methanocellales ord. nov.</title>
        <authorList>
            <person name="Sakai S."/>
            <person name="Imachi H."/>
            <person name="Hanada S."/>
            <person name="Ohashi A."/>
            <person name="Harada H."/>
            <person name="Kamagata Y."/>
        </authorList>
    </citation>
    <scope>NUCLEOTIDE SEQUENCE [LARGE SCALE GENOMIC DNA]</scope>
    <source>
        <strain evidence="7">DSM 17711 / JCM 13418 / NBRC 101707 / SANAE</strain>
    </source>
</reference>
<keyword evidence="3" id="KW-0269">Exonuclease</keyword>
<dbReference type="PANTHER" id="PTHR30337">
    <property type="entry name" value="COMPONENT OF ATP-DEPENDENT DSDNA EXONUCLEASE"/>
    <property type="match status" value="1"/>
</dbReference>
<sequence>MNFIHMADMHLGYRQYGLEERFLDFGYTFKQVVEYAIAQKVEFVLISGDLFDKRSINAPTYIQAVHVLSLLKNAGIPCIAIEGNHDRRFLKDGMSWLDSLEWEGLLKVIKNYDGDLMGGFVDAGKTRIFGLGFAGSMTSAAIPRIKEEIAAINAQSPPERTIFMLHAGVQGKMKYGVVGEVTYEDLCQLKGAVDYLALGHYHSNYEIDDWAYNPGSPDTCSIVEAYEKKGIYHVTDVGAKLVPMSTRKFIPLRIKADGHKGFESLLNDIRESLIKYGKYDGPIVHVIIEGTLGFDKSHINVDTILEAVKEITSALYADVRFDLVNDEFRIASIDADALDRASIEREVFRKLARFDSVLAGNCDFFAASLSEVKDMAVKGADEKTLDSLFRKIYHEVKNAPVVPEAAPAPVEIVSKQLEPEMPVKPVKKPRKKAQKSGQVSLDWSEG</sequence>
<dbReference type="CDD" id="cd00840">
    <property type="entry name" value="MPP_Mre11_N"/>
    <property type="match status" value="1"/>
</dbReference>
<evidence type="ECO:0000256" key="2">
    <source>
        <dbReference type="ARBA" id="ARBA00022801"/>
    </source>
</evidence>
<dbReference type="InParanoid" id="D1YYH3"/>